<organism evidence="2 3">
    <name type="scientific">Leptolyngbya foveolarum</name>
    <dbReference type="NCBI Taxonomy" id="47253"/>
    <lineage>
        <taxon>Bacteria</taxon>
        <taxon>Bacillati</taxon>
        <taxon>Cyanobacteriota</taxon>
        <taxon>Cyanophyceae</taxon>
        <taxon>Leptolyngbyales</taxon>
        <taxon>Leptolyngbyaceae</taxon>
        <taxon>Leptolyngbya group</taxon>
        <taxon>Leptolyngbya</taxon>
    </lineage>
</organism>
<proteinExistence type="predicted"/>
<protein>
    <submittedName>
        <fullName evidence="2">Uncharacterized protein</fullName>
    </submittedName>
</protein>
<evidence type="ECO:0000256" key="1">
    <source>
        <dbReference type="SAM" id="MobiDB-lite"/>
    </source>
</evidence>
<dbReference type="Proteomes" id="UP000249354">
    <property type="component" value="Unassembled WGS sequence"/>
</dbReference>
<comment type="caution">
    <text evidence="2">The sequence shown here is derived from an EMBL/GenBank/DDBJ whole genome shotgun (WGS) entry which is preliminary data.</text>
</comment>
<dbReference type="AlphaFoldDB" id="A0A2W4UUY6"/>
<feature type="compositionally biased region" description="Polar residues" evidence="1">
    <location>
        <begin position="83"/>
        <end position="94"/>
    </location>
</feature>
<feature type="compositionally biased region" description="Low complexity" evidence="1">
    <location>
        <begin position="99"/>
        <end position="118"/>
    </location>
</feature>
<reference evidence="2 3" key="2">
    <citation type="submission" date="2018-06" db="EMBL/GenBank/DDBJ databases">
        <title>Metagenomic assembly of (sub)arctic Cyanobacteria and their associated microbiome from non-axenic cultures.</title>
        <authorList>
            <person name="Baurain D."/>
        </authorList>
    </citation>
    <scope>NUCLEOTIDE SEQUENCE [LARGE SCALE GENOMIC DNA]</scope>
    <source>
        <strain evidence="2">ULC129bin1</strain>
    </source>
</reference>
<accession>A0A2W4UUY6</accession>
<name>A0A2W4UUY6_9CYAN</name>
<feature type="compositionally biased region" description="Basic and acidic residues" evidence="1">
    <location>
        <begin position="129"/>
        <end position="140"/>
    </location>
</feature>
<sequence length="140" mass="15387">MGIFEAIFGKNTPKDDTAQKQAFYLSDDDAQSFGNIDYMRSNKTVRRTFAKKKDQEHMESVRQISAMKKVNLDGTPVKGQASYGLSESTVSTPAFSDAPTPSFESKPSSFSATSSSSSSRRKPSSGDMDMFRDMAKKIGK</sequence>
<gene>
    <name evidence="2" type="ORF">DCF25_06270</name>
</gene>
<evidence type="ECO:0000313" key="2">
    <source>
        <dbReference type="EMBL" id="PZO20699.1"/>
    </source>
</evidence>
<dbReference type="EMBL" id="QBMC01000027">
    <property type="protein sequence ID" value="PZO20699.1"/>
    <property type="molecule type" value="Genomic_DNA"/>
</dbReference>
<feature type="region of interest" description="Disordered" evidence="1">
    <location>
        <begin position="72"/>
        <end position="140"/>
    </location>
</feature>
<evidence type="ECO:0000313" key="3">
    <source>
        <dbReference type="Proteomes" id="UP000249354"/>
    </source>
</evidence>
<reference evidence="3" key="1">
    <citation type="submission" date="2018-04" db="EMBL/GenBank/DDBJ databases">
        <authorList>
            <person name="Cornet L."/>
        </authorList>
    </citation>
    <scope>NUCLEOTIDE SEQUENCE [LARGE SCALE GENOMIC DNA]</scope>
</reference>